<dbReference type="EMBL" id="RXNR01000014">
    <property type="protein sequence ID" value="RTQ94048.1"/>
    <property type="molecule type" value="Genomic_DNA"/>
</dbReference>
<name>A0A431UUE2_9BACI</name>
<dbReference type="Proteomes" id="UP000276349">
    <property type="component" value="Unassembled WGS sequence"/>
</dbReference>
<reference evidence="2 3" key="1">
    <citation type="submission" date="2018-12" db="EMBL/GenBank/DDBJ databases">
        <authorList>
            <person name="Yu L."/>
        </authorList>
    </citation>
    <scope>NUCLEOTIDE SEQUENCE [LARGE SCALE GENOMIC DNA]</scope>
    <source>
        <strain evidence="2 3">S5H2222</strain>
    </source>
</reference>
<organism evidence="2 3">
    <name type="scientific">Lysinibacillus telephonicus</name>
    <dbReference type="NCBI Taxonomy" id="1714840"/>
    <lineage>
        <taxon>Bacteria</taxon>
        <taxon>Bacillati</taxon>
        <taxon>Bacillota</taxon>
        <taxon>Bacilli</taxon>
        <taxon>Bacillales</taxon>
        <taxon>Bacillaceae</taxon>
        <taxon>Lysinibacillus</taxon>
    </lineage>
</organism>
<evidence type="ECO:0000313" key="2">
    <source>
        <dbReference type="EMBL" id="RTQ94048.1"/>
    </source>
</evidence>
<dbReference type="AlphaFoldDB" id="A0A431UUE2"/>
<feature type="transmembrane region" description="Helical" evidence="1">
    <location>
        <begin position="92"/>
        <end position="115"/>
    </location>
</feature>
<dbReference type="RefSeq" id="WP_126293729.1">
    <property type="nucleotide sequence ID" value="NZ_RXNR01000014.1"/>
</dbReference>
<keyword evidence="1" id="KW-0812">Transmembrane</keyword>
<keyword evidence="3" id="KW-1185">Reference proteome</keyword>
<gene>
    <name evidence="2" type="ORF">EKG35_07005</name>
</gene>
<evidence type="ECO:0000313" key="3">
    <source>
        <dbReference type="Proteomes" id="UP000276349"/>
    </source>
</evidence>
<sequence length="195" mass="22759">MKAEKEWVPFKENYIFITLFVHVVIGFLVSFMPEENVVKWLIINLSIAILSAILSYIIWIFQKHNSKRYFSLHSFVMLMVIVYYAMSPAFKALYPTIFFWLLLIVTIGLISFLLFKQDAITRALVNPREMWFKNLLFIYIGIILFIGGIMWAYIIAFDAGPFIGVAIIFYFIGLLMMMIAPAMLSTPERVKQLEQ</sequence>
<feature type="transmembrane region" description="Helical" evidence="1">
    <location>
        <begin position="68"/>
        <end position="86"/>
    </location>
</feature>
<feature type="transmembrane region" description="Helical" evidence="1">
    <location>
        <begin position="38"/>
        <end position="61"/>
    </location>
</feature>
<feature type="transmembrane region" description="Helical" evidence="1">
    <location>
        <begin position="136"/>
        <end position="156"/>
    </location>
</feature>
<feature type="transmembrane region" description="Helical" evidence="1">
    <location>
        <begin position="12"/>
        <end position="32"/>
    </location>
</feature>
<keyword evidence="1" id="KW-1133">Transmembrane helix</keyword>
<dbReference type="OrthoDB" id="2734624at2"/>
<proteinExistence type="predicted"/>
<evidence type="ECO:0000256" key="1">
    <source>
        <dbReference type="SAM" id="Phobius"/>
    </source>
</evidence>
<feature type="transmembrane region" description="Helical" evidence="1">
    <location>
        <begin position="162"/>
        <end position="184"/>
    </location>
</feature>
<comment type="caution">
    <text evidence="2">The sequence shown here is derived from an EMBL/GenBank/DDBJ whole genome shotgun (WGS) entry which is preliminary data.</text>
</comment>
<protein>
    <submittedName>
        <fullName evidence="2">Uncharacterized protein</fullName>
    </submittedName>
</protein>
<accession>A0A431UUE2</accession>
<keyword evidence="1" id="KW-0472">Membrane</keyword>